<feature type="non-terminal residue" evidence="4">
    <location>
        <position position="1"/>
    </location>
</feature>
<feature type="signal peptide" evidence="2">
    <location>
        <begin position="1"/>
        <end position="17"/>
    </location>
</feature>
<dbReference type="InterPro" id="IPR038765">
    <property type="entry name" value="Papain-like_cys_pep_sf"/>
</dbReference>
<dbReference type="SUPFAM" id="SSF54001">
    <property type="entry name" value="Cysteine proteinases"/>
    <property type="match status" value="1"/>
</dbReference>
<evidence type="ECO:0000313" key="4">
    <source>
        <dbReference type="EMBL" id="KAG2456689.1"/>
    </source>
</evidence>
<dbReference type="PANTHER" id="PTHR15294">
    <property type="entry name" value="RETINOVIN-RELATED"/>
    <property type="match status" value="1"/>
</dbReference>
<dbReference type="GO" id="GO:0015030">
    <property type="term" value="C:Cajal body"/>
    <property type="evidence" value="ECO:0007669"/>
    <property type="project" value="TreeGrafter"/>
</dbReference>
<dbReference type="Pfam" id="PF15509">
    <property type="entry name" value="DUF4650"/>
    <property type="match status" value="1"/>
</dbReference>
<feature type="compositionally biased region" description="Low complexity" evidence="1">
    <location>
        <begin position="709"/>
        <end position="719"/>
    </location>
</feature>
<dbReference type="InterPro" id="IPR029388">
    <property type="entry name" value="DUF4650"/>
</dbReference>
<keyword evidence="5" id="KW-1185">Reference proteome</keyword>
<dbReference type="Proteomes" id="UP000886611">
    <property type="component" value="Unassembled WGS sequence"/>
</dbReference>
<feature type="compositionally biased region" description="Low complexity" evidence="1">
    <location>
        <begin position="656"/>
        <end position="669"/>
    </location>
</feature>
<accession>A0A8X8BJ06</accession>
<organism evidence="4 5">
    <name type="scientific">Polypterus senegalus</name>
    <name type="common">Senegal bichir</name>
    <dbReference type="NCBI Taxonomy" id="55291"/>
    <lineage>
        <taxon>Eukaryota</taxon>
        <taxon>Metazoa</taxon>
        <taxon>Chordata</taxon>
        <taxon>Craniata</taxon>
        <taxon>Vertebrata</taxon>
        <taxon>Euteleostomi</taxon>
        <taxon>Actinopterygii</taxon>
        <taxon>Polypteriformes</taxon>
        <taxon>Polypteridae</taxon>
        <taxon>Polypterus</taxon>
    </lineage>
</organism>
<protein>
    <submittedName>
        <fullName evidence="4">USPL1 isopeptidase</fullName>
    </submittedName>
</protein>
<dbReference type="PANTHER" id="PTHR15294:SF3">
    <property type="entry name" value="SUMO-SPECIFIC ISOPEPTIDASE USPL1"/>
    <property type="match status" value="1"/>
</dbReference>
<proteinExistence type="predicted"/>
<dbReference type="PROSITE" id="PS50235">
    <property type="entry name" value="USP_3"/>
    <property type="match status" value="1"/>
</dbReference>
<keyword evidence="2" id="KW-0732">Signal</keyword>
<gene>
    <name evidence="4" type="primary">Uspl1</name>
    <name evidence="4" type="ORF">GTO96_0013833</name>
</gene>
<name>A0A8X8BJ06_POLSE</name>
<evidence type="ECO:0000259" key="3">
    <source>
        <dbReference type="PROSITE" id="PS50235"/>
    </source>
</evidence>
<evidence type="ECO:0000256" key="2">
    <source>
        <dbReference type="SAM" id="SignalP"/>
    </source>
</evidence>
<reference evidence="4 5" key="1">
    <citation type="journal article" date="2021" name="Cell">
        <title>Tracing the genetic footprints of vertebrate landing in non-teleost ray-finned fishes.</title>
        <authorList>
            <person name="Bi X."/>
            <person name="Wang K."/>
            <person name="Yang L."/>
            <person name="Pan H."/>
            <person name="Jiang H."/>
            <person name="Wei Q."/>
            <person name="Fang M."/>
            <person name="Yu H."/>
            <person name="Zhu C."/>
            <person name="Cai Y."/>
            <person name="He Y."/>
            <person name="Gan X."/>
            <person name="Zeng H."/>
            <person name="Yu D."/>
            <person name="Zhu Y."/>
            <person name="Jiang H."/>
            <person name="Qiu Q."/>
            <person name="Yang H."/>
            <person name="Zhang Y.E."/>
            <person name="Wang W."/>
            <person name="Zhu M."/>
            <person name="He S."/>
            <person name="Zhang G."/>
        </authorList>
    </citation>
    <scope>NUCLEOTIDE SEQUENCE [LARGE SCALE GENOMIC DNA]</scope>
    <source>
        <strain evidence="4">Bchr_013</strain>
    </source>
</reference>
<dbReference type="GO" id="GO:0032183">
    <property type="term" value="F:SUMO binding"/>
    <property type="evidence" value="ECO:0007669"/>
    <property type="project" value="InterPro"/>
</dbReference>
<feature type="compositionally biased region" description="Polar residues" evidence="1">
    <location>
        <begin position="720"/>
        <end position="730"/>
    </location>
</feature>
<feature type="non-terminal residue" evidence="4">
    <location>
        <position position="803"/>
    </location>
</feature>
<dbReference type="EMBL" id="JAATIS010008602">
    <property type="protein sequence ID" value="KAG2456689.1"/>
    <property type="molecule type" value="Genomic_DNA"/>
</dbReference>
<evidence type="ECO:0000313" key="5">
    <source>
        <dbReference type="Proteomes" id="UP000886611"/>
    </source>
</evidence>
<feature type="domain" description="USP" evidence="3">
    <location>
        <begin position="1"/>
        <end position="263"/>
    </location>
</feature>
<dbReference type="GO" id="GO:0016926">
    <property type="term" value="P:protein desumoylation"/>
    <property type="evidence" value="ECO:0007669"/>
    <property type="project" value="TreeGrafter"/>
</dbReference>
<dbReference type="AlphaFoldDB" id="A0A8X8BJ06"/>
<evidence type="ECO:0000256" key="1">
    <source>
        <dbReference type="SAM" id="MobiDB-lite"/>
    </source>
</evidence>
<dbReference type="InterPro" id="IPR028890">
    <property type="entry name" value="Peptidase_C98"/>
</dbReference>
<feature type="region of interest" description="Disordered" evidence="1">
    <location>
        <begin position="644"/>
        <end position="674"/>
    </location>
</feature>
<feature type="chain" id="PRO_5036486235" evidence="2">
    <location>
        <begin position="18"/>
        <end position="803"/>
    </location>
</feature>
<sequence>MLCWLDCLLVALVSSRGLKQHLQKQSEEQSPVQKLCYAYEKASNLVSEGLQNSQDNCSVSSEAFVQAETQLDEIRMEIFNLLQPMLHCELGKEDSPIFALPLLLKQDRSVEEAFQHSFSWEFECSACGYTYQERCQKPLTTFTNLVPEWAPLNAVHNAPCNKCNNKRQKRKMVLDRLATIFALHFVNGLPHNDLKAYEFEFQGKLYTICTLIQYSSQQKHFVTWLRNDGLWIECDDLKAPLCSVYKQLEIPASEVHMVFWEARGTTPTEMPVSGREFAENVFSLQSKAVLAEQKAQEEMDTQVKCVSVNSLLNNSVNSTMEQNNETSLLKAFDGLQPDDIITLNLVELKFDTEGRVMDSSVLAEQTQMNDSIFSAVASDICIDQSQDITITDGFSESNPTVLDDNKAILEPIQSMDDRASKNSSKIQNSTIVISDARKGTTIMNQDSDQAAPHHGFKSAVVAVSPSCAETPSSENNQKNSVLNWSSKLFINHLSVKKQVIPHTNLNQSLSKPKPEVQPQLKMDSQVPVKADMFGGFRSKGLVRSNQNSKNTAYLHEGETNAIDVKSKFQIQPAGVEQTATDLHTAKCSVTDLMNASSKTTEKKQEATKHLSDTERLRYKLLKRLKAKKQKLELLNQQLNATLNATESKGKRNGVESPSSSSGHLATSSSTAEVNGTDADSVYTASSCTSIDSQSYEDFLADLLSPDTTTSSLSASSIPSENTQNSEYKSKNSTLVQPKLWVALSLLVMNARSRKVTANDKRRAPISVTETTKSPLVMEVKVKIMDVDERDDANAAGDRGQGAV</sequence>
<feature type="region of interest" description="Disordered" evidence="1">
    <location>
        <begin position="709"/>
        <end position="730"/>
    </location>
</feature>
<dbReference type="InterPro" id="IPR033505">
    <property type="entry name" value="USPL1"/>
</dbReference>
<dbReference type="InterPro" id="IPR028889">
    <property type="entry name" value="USP"/>
</dbReference>
<comment type="caution">
    <text evidence="4">The sequence shown here is derived from an EMBL/GenBank/DDBJ whole genome shotgun (WGS) entry which is preliminary data.</text>
</comment>
<dbReference type="Pfam" id="PF15499">
    <property type="entry name" value="Peptidase_C98"/>
    <property type="match status" value="1"/>
</dbReference>
<dbReference type="GO" id="GO:0030576">
    <property type="term" value="P:Cajal body organization"/>
    <property type="evidence" value="ECO:0007669"/>
    <property type="project" value="InterPro"/>
</dbReference>